<keyword evidence="3 6" id="KW-0012">Acyltransferase</keyword>
<dbReference type="InterPro" id="IPR016039">
    <property type="entry name" value="Thiolase-like"/>
</dbReference>
<dbReference type="Pfam" id="PF00109">
    <property type="entry name" value="ketoacyl-synt"/>
    <property type="match status" value="1"/>
</dbReference>
<evidence type="ECO:0000256" key="4">
    <source>
        <dbReference type="RuleBase" id="RU003694"/>
    </source>
</evidence>
<gene>
    <name evidence="6" type="ORF">BC739_000014</name>
</gene>
<reference evidence="6 7" key="1">
    <citation type="submission" date="2020-08" db="EMBL/GenBank/DDBJ databases">
        <title>Genomic Encyclopedia of Archaeal and Bacterial Type Strains, Phase II (KMG-II): from individual species to whole genera.</title>
        <authorList>
            <person name="Goeker M."/>
        </authorList>
    </citation>
    <scope>NUCLEOTIDE SEQUENCE [LARGE SCALE GENOMIC DNA]</scope>
    <source>
        <strain evidence="6 7">DSM 43850</strain>
    </source>
</reference>
<dbReference type="GO" id="GO:0004315">
    <property type="term" value="F:3-oxoacyl-[acyl-carrier-protein] synthase activity"/>
    <property type="evidence" value="ECO:0007669"/>
    <property type="project" value="UniProtKB-EC"/>
</dbReference>
<dbReference type="InterPro" id="IPR014031">
    <property type="entry name" value="Ketoacyl_synth_C"/>
</dbReference>
<dbReference type="RefSeq" id="WP_182835888.1">
    <property type="nucleotide sequence ID" value="NZ_BAAABQ010000010.1"/>
</dbReference>
<dbReference type="Gene3D" id="3.40.47.10">
    <property type="match status" value="2"/>
</dbReference>
<dbReference type="PROSITE" id="PS52004">
    <property type="entry name" value="KS3_2"/>
    <property type="match status" value="1"/>
</dbReference>
<evidence type="ECO:0000256" key="1">
    <source>
        <dbReference type="ARBA" id="ARBA00008467"/>
    </source>
</evidence>
<keyword evidence="2 4" id="KW-0808">Transferase</keyword>
<comment type="caution">
    <text evidence="6">The sequence shown here is derived from an EMBL/GenBank/DDBJ whole genome shotgun (WGS) entry which is preliminary data.</text>
</comment>
<feature type="domain" description="Ketosynthase family 3 (KS3)" evidence="5">
    <location>
        <begin position="1"/>
        <end position="411"/>
    </location>
</feature>
<dbReference type="PANTHER" id="PTHR11712">
    <property type="entry name" value="POLYKETIDE SYNTHASE-RELATED"/>
    <property type="match status" value="1"/>
</dbReference>
<sequence>MRAVAVTGIGLLTPLGPGTAETWKRLLAGDSAIGPIRSYDPSPFHCQLGAEIAEFDPERFASPRLLRTTTRNDQLAIAGAVLAVEDSGVDTTAVDLDRFAVFVGGAKEISRPEDLMTASLSARREDGTADHGLLGRNARSAFSPRFYLEGLQSASLFYLSSIFGARGPSTYFHGTADASAWAVARAYRSIARGESDLAIAGGADDAVSWWSMSKMDGLGLIASNGEFRPYDVRRSGTVLGEGAAFLVLESEESARRRGAHVYATVRAASTTFDPHGLATPDPTGAPLADALRRVADPSEVDYVATHGSGTPLGDVSEARALREVFGETGYCASSVKPATGHLTAAAGALNAAVCALAVDASAVPPLLNLERVDVDCAAPWVLGQARELRVRTAVALARGLLGQQVAVVLGRAAQRSRT</sequence>
<dbReference type="EC" id="2.3.1.179" evidence="6"/>
<organism evidence="6 7">
    <name type="scientific">Kutzneria viridogrisea</name>
    <dbReference type="NCBI Taxonomy" id="47990"/>
    <lineage>
        <taxon>Bacteria</taxon>
        <taxon>Bacillati</taxon>
        <taxon>Actinomycetota</taxon>
        <taxon>Actinomycetes</taxon>
        <taxon>Pseudonocardiales</taxon>
        <taxon>Pseudonocardiaceae</taxon>
        <taxon>Kutzneria</taxon>
    </lineage>
</organism>
<proteinExistence type="inferred from homology"/>
<dbReference type="Pfam" id="PF02801">
    <property type="entry name" value="Ketoacyl-synt_C"/>
    <property type="match status" value="1"/>
</dbReference>
<protein>
    <submittedName>
        <fullName evidence="6">3-oxoacyl-[acyl-carrier-protein] synthase II</fullName>
        <ecNumber evidence="6">2.3.1.179</ecNumber>
    </submittedName>
</protein>
<dbReference type="InterPro" id="IPR020841">
    <property type="entry name" value="PKS_Beta-ketoAc_synthase_dom"/>
</dbReference>
<dbReference type="SUPFAM" id="SSF53901">
    <property type="entry name" value="Thiolase-like"/>
    <property type="match status" value="2"/>
</dbReference>
<dbReference type="PANTHER" id="PTHR11712:SF322">
    <property type="entry name" value="POLYKETIDE BETA-KETOACYL SYNTHASE 2-RELATED"/>
    <property type="match status" value="1"/>
</dbReference>
<comment type="similarity">
    <text evidence="1 4">Belongs to the thiolase-like superfamily. Beta-ketoacyl-ACP synthases family.</text>
</comment>
<evidence type="ECO:0000259" key="5">
    <source>
        <dbReference type="PROSITE" id="PS52004"/>
    </source>
</evidence>
<evidence type="ECO:0000313" key="6">
    <source>
        <dbReference type="EMBL" id="MBA8922817.1"/>
    </source>
</evidence>
<dbReference type="InterPro" id="IPR000794">
    <property type="entry name" value="Beta-ketoacyl_synthase"/>
</dbReference>
<dbReference type="InterPro" id="IPR014030">
    <property type="entry name" value="Ketoacyl_synth_N"/>
</dbReference>
<accession>A0ABR6B7F9</accession>
<evidence type="ECO:0000256" key="3">
    <source>
        <dbReference type="ARBA" id="ARBA00023315"/>
    </source>
</evidence>
<dbReference type="SMART" id="SM00825">
    <property type="entry name" value="PKS_KS"/>
    <property type="match status" value="1"/>
</dbReference>
<keyword evidence="7" id="KW-1185">Reference proteome</keyword>
<dbReference type="Proteomes" id="UP000517916">
    <property type="component" value="Unassembled WGS sequence"/>
</dbReference>
<name>A0ABR6B7F9_9PSEU</name>
<evidence type="ECO:0000313" key="7">
    <source>
        <dbReference type="Proteomes" id="UP000517916"/>
    </source>
</evidence>
<dbReference type="EMBL" id="JACJID010000001">
    <property type="protein sequence ID" value="MBA8922817.1"/>
    <property type="molecule type" value="Genomic_DNA"/>
</dbReference>
<dbReference type="CDD" id="cd00834">
    <property type="entry name" value="KAS_I_II"/>
    <property type="match status" value="1"/>
</dbReference>
<evidence type="ECO:0000256" key="2">
    <source>
        <dbReference type="ARBA" id="ARBA00022679"/>
    </source>
</evidence>